<accession>A0A3A3Z3T1</accession>
<evidence type="ECO:0000256" key="2">
    <source>
        <dbReference type="SAM" id="SignalP"/>
    </source>
</evidence>
<feature type="compositionally biased region" description="Low complexity" evidence="1">
    <location>
        <begin position="62"/>
        <end position="80"/>
    </location>
</feature>
<keyword evidence="2" id="KW-0732">Signal</keyword>
<gene>
    <name evidence="3" type="ORF">D5H78_00850</name>
</gene>
<dbReference type="SUPFAM" id="SSF49503">
    <property type="entry name" value="Cupredoxins"/>
    <property type="match status" value="1"/>
</dbReference>
<feature type="compositionally biased region" description="Pro residues" evidence="1">
    <location>
        <begin position="52"/>
        <end position="61"/>
    </location>
</feature>
<organism evidence="3 4">
    <name type="scientific">Vallicoccus soli</name>
    <dbReference type="NCBI Taxonomy" id="2339232"/>
    <lineage>
        <taxon>Bacteria</taxon>
        <taxon>Bacillati</taxon>
        <taxon>Actinomycetota</taxon>
        <taxon>Actinomycetes</taxon>
        <taxon>Motilibacterales</taxon>
        <taxon>Vallicoccaceae</taxon>
        <taxon>Vallicoccus</taxon>
    </lineage>
</organism>
<proteinExistence type="predicted"/>
<dbReference type="Gene3D" id="2.60.40.420">
    <property type="entry name" value="Cupredoxins - blue copper proteins"/>
    <property type="match status" value="1"/>
</dbReference>
<dbReference type="EMBL" id="QZEZ01000001">
    <property type="protein sequence ID" value="RJK97613.1"/>
    <property type="molecule type" value="Genomic_DNA"/>
</dbReference>
<evidence type="ECO:0008006" key="5">
    <source>
        <dbReference type="Google" id="ProtNLM"/>
    </source>
</evidence>
<name>A0A3A3Z3T1_9ACTN</name>
<evidence type="ECO:0000313" key="4">
    <source>
        <dbReference type="Proteomes" id="UP000265614"/>
    </source>
</evidence>
<dbReference type="RefSeq" id="WP_119948535.1">
    <property type="nucleotide sequence ID" value="NZ_QZEZ01000001.1"/>
</dbReference>
<feature type="signal peptide" evidence="2">
    <location>
        <begin position="1"/>
        <end position="34"/>
    </location>
</feature>
<feature type="chain" id="PRO_5017262636" description="EfeO-type cupredoxin-like domain-containing protein" evidence="2">
    <location>
        <begin position="35"/>
        <end position="168"/>
    </location>
</feature>
<feature type="region of interest" description="Disordered" evidence="1">
    <location>
        <begin position="32"/>
        <end position="83"/>
    </location>
</feature>
<feature type="compositionally biased region" description="Low complexity" evidence="1">
    <location>
        <begin position="39"/>
        <end position="51"/>
    </location>
</feature>
<reference evidence="3 4" key="1">
    <citation type="submission" date="2018-09" db="EMBL/GenBank/DDBJ databases">
        <title>YIM 75000 draft genome.</title>
        <authorList>
            <person name="Tang S."/>
            <person name="Feng Y."/>
        </authorList>
    </citation>
    <scope>NUCLEOTIDE SEQUENCE [LARGE SCALE GENOMIC DNA]</scope>
    <source>
        <strain evidence="3 4">YIM 75000</strain>
    </source>
</reference>
<evidence type="ECO:0000256" key="1">
    <source>
        <dbReference type="SAM" id="MobiDB-lite"/>
    </source>
</evidence>
<sequence length="168" mass="16651">MTTRTTRTTRARRAPAALLLLAALAGGLAGCASADEEGTSGAAPAASASPSASPPASPPASPSAAVPAPGTTAPEAPDATAAREIEVAIADGEVSPATGTYDIAEGDRVRITVTSDEQDELHVHGFGGPSLDLEPGVPGTLELTADETGQFEVETHGAGLLLFTLAVR</sequence>
<dbReference type="OrthoDB" id="6717945at2"/>
<dbReference type="Proteomes" id="UP000265614">
    <property type="component" value="Unassembled WGS sequence"/>
</dbReference>
<dbReference type="PROSITE" id="PS51257">
    <property type="entry name" value="PROKAR_LIPOPROTEIN"/>
    <property type="match status" value="1"/>
</dbReference>
<dbReference type="AlphaFoldDB" id="A0A3A3Z3T1"/>
<dbReference type="InterPro" id="IPR008972">
    <property type="entry name" value="Cupredoxin"/>
</dbReference>
<keyword evidence="4" id="KW-1185">Reference proteome</keyword>
<protein>
    <recommendedName>
        <fullName evidence="5">EfeO-type cupredoxin-like domain-containing protein</fullName>
    </recommendedName>
</protein>
<evidence type="ECO:0000313" key="3">
    <source>
        <dbReference type="EMBL" id="RJK97613.1"/>
    </source>
</evidence>
<comment type="caution">
    <text evidence="3">The sequence shown here is derived from an EMBL/GenBank/DDBJ whole genome shotgun (WGS) entry which is preliminary data.</text>
</comment>